<dbReference type="InterPro" id="IPR036523">
    <property type="entry name" value="SurE-like_sf"/>
</dbReference>
<gene>
    <name evidence="7" type="ORF">E3N84_02720</name>
</gene>
<keyword evidence="5" id="KW-0378">Hydrolase</keyword>
<dbReference type="Gene3D" id="3.40.1210.10">
    <property type="entry name" value="Survival protein SurE-like phosphatase/nucleotidase"/>
    <property type="match status" value="1"/>
</dbReference>
<dbReference type="OrthoDB" id="9780815at2"/>
<dbReference type="AlphaFoldDB" id="A0A4R8V8B8"/>
<dbReference type="PANTHER" id="PTHR30457">
    <property type="entry name" value="5'-NUCLEOTIDASE SURE"/>
    <property type="match status" value="1"/>
</dbReference>
<dbReference type="GO" id="GO:0008253">
    <property type="term" value="F:5'-nucleotidase activity"/>
    <property type="evidence" value="ECO:0007669"/>
    <property type="project" value="UniProtKB-EC"/>
</dbReference>
<dbReference type="PANTHER" id="PTHR30457:SF0">
    <property type="entry name" value="PHOSPHATASE, PUTATIVE (AFU_ORTHOLOGUE AFUA_4G01070)-RELATED"/>
    <property type="match status" value="1"/>
</dbReference>
<proteinExistence type="inferred from homology"/>
<comment type="caution">
    <text evidence="7">The sequence shown here is derived from an EMBL/GenBank/DDBJ whole genome shotgun (WGS) entry which is preliminary data.</text>
</comment>
<dbReference type="SUPFAM" id="SSF64167">
    <property type="entry name" value="SurE-like"/>
    <property type="match status" value="1"/>
</dbReference>
<evidence type="ECO:0000256" key="3">
    <source>
        <dbReference type="ARBA" id="ARBA00012643"/>
    </source>
</evidence>
<evidence type="ECO:0000313" key="7">
    <source>
        <dbReference type="EMBL" id="TFB79069.1"/>
    </source>
</evidence>
<organism evidence="7 8">
    <name type="scientific">Terrimesophilobacter mesophilus</name>
    <dbReference type="NCBI Taxonomy" id="433647"/>
    <lineage>
        <taxon>Bacteria</taxon>
        <taxon>Bacillati</taxon>
        <taxon>Actinomycetota</taxon>
        <taxon>Actinomycetes</taxon>
        <taxon>Micrococcales</taxon>
        <taxon>Microbacteriaceae</taxon>
        <taxon>Terrimesophilobacter</taxon>
    </lineage>
</organism>
<keyword evidence="8" id="KW-1185">Reference proteome</keyword>
<name>A0A4R8V8B8_9MICO</name>
<comment type="similarity">
    <text evidence="2">Belongs to the SurE nucleotidase family.</text>
</comment>
<reference evidence="7 8" key="1">
    <citation type="submission" date="2019-03" db="EMBL/GenBank/DDBJ databases">
        <title>Genomics of glacier-inhabiting Cryobacterium strains.</title>
        <authorList>
            <person name="Liu Q."/>
            <person name="Xin Y.-H."/>
        </authorList>
    </citation>
    <scope>NUCLEOTIDE SEQUENCE [LARGE SCALE GENOMIC DNA]</scope>
    <source>
        <strain evidence="7 8">CGMCC 1.10440</strain>
    </source>
</reference>
<evidence type="ECO:0000256" key="4">
    <source>
        <dbReference type="ARBA" id="ARBA00022723"/>
    </source>
</evidence>
<protein>
    <recommendedName>
        <fullName evidence="3">5'-nucleotidase</fullName>
        <ecNumber evidence="3">3.1.3.5</ecNumber>
    </recommendedName>
</protein>
<dbReference type="InterPro" id="IPR030048">
    <property type="entry name" value="SurE"/>
</dbReference>
<dbReference type="Proteomes" id="UP000298488">
    <property type="component" value="Unassembled WGS sequence"/>
</dbReference>
<evidence type="ECO:0000259" key="6">
    <source>
        <dbReference type="Pfam" id="PF01975"/>
    </source>
</evidence>
<accession>A0A4R8V8B8</accession>
<comment type="catalytic activity">
    <reaction evidence="1">
        <text>a ribonucleoside 5'-phosphate + H2O = a ribonucleoside + phosphate</text>
        <dbReference type="Rhea" id="RHEA:12484"/>
        <dbReference type="ChEBI" id="CHEBI:15377"/>
        <dbReference type="ChEBI" id="CHEBI:18254"/>
        <dbReference type="ChEBI" id="CHEBI:43474"/>
        <dbReference type="ChEBI" id="CHEBI:58043"/>
        <dbReference type="EC" id="3.1.3.5"/>
    </reaction>
</comment>
<evidence type="ECO:0000256" key="1">
    <source>
        <dbReference type="ARBA" id="ARBA00000815"/>
    </source>
</evidence>
<evidence type="ECO:0000256" key="2">
    <source>
        <dbReference type="ARBA" id="ARBA00011062"/>
    </source>
</evidence>
<evidence type="ECO:0000313" key="8">
    <source>
        <dbReference type="Proteomes" id="UP000298488"/>
    </source>
</evidence>
<dbReference type="GO" id="GO:0046872">
    <property type="term" value="F:metal ion binding"/>
    <property type="evidence" value="ECO:0007669"/>
    <property type="project" value="UniProtKB-KW"/>
</dbReference>
<feature type="domain" description="Survival protein SurE-like phosphatase/nucleotidase" evidence="6">
    <location>
        <begin position="5"/>
        <end position="180"/>
    </location>
</feature>
<dbReference type="EC" id="3.1.3.5" evidence="3"/>
<dbReference type="InterPro" id="IPR002828">
    <property type="entry name" value="SurE-like_Pase/nucleotidase"/>
</dbReference>
<keyword evidence="4" id="KW-0479">Metal-binding</keyword>
<dbReference type="RefSeq" id="WP_104094950.1">
    <property type="nucleotide sequence ID" value="NZ_JACHBP010000001.1"/>
</dbReference>
<sequence length="249" mass="25278">MTVALATNDDGIDSAGLHRLAVLAGEAGLEVTIAAPAAQSSGSSASITGAATDGRIQFERRELEGLEGVPAFAVQAAPALIALIAAHSAFGPVPDLVLSGINRGANVGRAILHSGTVGAALTGGVNGARGLAVSLDVGMHPEEFHWDAAAPFVRRLLSRLQVMPTGTVFNLNVPNRARTEPELREGSLAAFGIVQTTMTHNDEEHARLSVADTPAGQEPGSDAALLASGFATVTNIASIAEAGEPALQD</sequence>
<dbReference type="EMBL" id="SOFI01000003">
    <property type="protein sequence ID" value="TFB79069.1"/>
    <property type="molecule type" value="Genomic_DNA"/>
</dbReference>
<evidence type="ECO:0000256" key="5">
    <source>
        <dbReference type="ARBA" id="ARBA00022801"/>
    </source>
</evidence>
<dbReference type="Pfam" id="PF01975">
    <property type="entry name" value="SurE"/>
    <property type="match status" value="1"/>
</dbReference>